<comment type="caution">
    <text evidence="2">The sequence shown here is derived from an EMBL/GenBank/DDBJ whole genome shotgun (WGS) entry which is preliminary data.</text>
</comment>
<feature type="compositionally biased region" description="Polar residues" evidence="1">
    <location>
        <begin position="208"/>
        <end position="217"/>
    </location>
</feature>
<feature type="compositionally biased region" description="Polar residues" evidence="1">
    <location>
        <begin position="258"/>
        <end position="278"/>
    </location>
</feature>
<gene>
    <name evidence="2" type="ORF">M0812_23075</name>
</gene>
<feature type="compositionally biased region" description="Basic residues" evidence="1">
    <location>
        <begin position="14"/>
        <end position="23"/>
    </location>
</feature>
<name>A0AAV7YQ37_9EUKA</name>
<feature type="region of interest" description="Disordered" evidence="1">
    <location>
        <begin position="1"/>
        <end position="44"/>
    </location>
</feature>
<feature type="compositionally biased region" description="Polar residues" evidence="1">
    <location>
        <begin position="372"/>
        <end position="385"/>
    </location>
</feature>
<dbReference type="AlphaFoldDB" id="A0AAV7YQ37"/>
<feature type="compositionally biased region" description="Basic residues" evidence="1">
    <location>
        <begin position="192"/>
        <end position="207"/>
    </location>
</feature>
<evidence type="ECO:0000313" key="2">
    <source>
        <dbReference type="EMBL" id="KAJ3430075.1"/>
    </source>
</evidence>
<feature type="compositionally biased region" description="Low complexity" evidence="1">
    <location>
        <begin position="222"/>
        <end position="232"/>
    </location>
</feature>
<accession>A0AAV7YQ37</accession>
<dbReference type="Proteomes" id="UP001146793">
    <property type="component" value="Unassembled WGS sequence"/>
</dbReference>
<evidence type="ECO:0008006" key="4">
    <source>
        <dbReference type="Google" id="ProtNLM"/>
    </source>
</evidence>
<protein>
    <recommendedName>
        <fullName evidence="4">Initiator binding domain-containing protein</fullName>
    </recommendedName>
</protein>
<organism evidence="2 3">
    <name type="scientific">Anaeramoeba flamelloides</name>
    <dbReference type="NCBI Taxonomy" id="1746091"/>
    <lineage>
        <taxon>Eukaryota</taxon>
        <taxon>Metamonada</taxon>
        <taxon>Anaeramoebidae</taxon>
        <taxon>Anaeramoeba</taxon>
    </lineage>
</organism>
<evidence type="ECO:0000313" key="3">
    <source>
        <dbReference type="Proteomes" id="UP001146793"/>
    </source>
</evidence>
<reference evidence="2" key="1">
    <citation type="submission" date="2022-08" db="EMBL/GenBank/DDBJ databases">
        <title>Novel sulphate-reducing endosymbionts in the free-living metamonad Anaeramoeba.</title>
        <authorList>
            <person name="Jerlstrom-Hultqvist J."/>
            <person name="Cepicka I."/>
            <person name="Gallot-Lavallee L."/>
            <person name="Salas-Leiva D."/>
            <person name="Curtis B.A."/>
            <person name="Zahonova K."/>
            <person name="Pipaliya S."/>
            <person name="Dacks J."/>
            <person name="Roger A.J."/>
        </authorList>
    </citation>
    <scope>NUCLEOTIDE SEQUENCE</scope>
    <source>
        <strain evidence="2">Busselton2</strain>
    </source>
</reference>
<feature type="region of interest" description="Disordered" evidence="1">
    <location>
        <begin position="189"/>
        <end position="278"/>
    </location>
</feature>
<proteinExistence type="predicted"/>
<feature type="compositionally biased region" description="Polar residues" evidence="1">
    <location>
        <begin position="233"/>
        <end position="245"/>
    </location>
</feature>
<dbReference type="EMBL" id="JANTQA010000051">
    <property type="protein sequence ID" value="KAJ3430075.1"/>
    <property type="molecule type" value="Genomic_DNA"/>
</dbReference>
<sequence length="464" mass="54308">MNQKARTTKQCSKTNKKKKKINNRQKVNELEKRRRSSRANKGDYIPKESEIKLFEALTKREQQILKQSSDDKVKKKIELYSKHFPSLIKSIWIEEHEWKEIYLQDNQLNEEKIFKDHQNANKTNTRFNFVIIKKKLIILLTVAFLQGSQGVTKSLDGFFMKQDGFLRIASVNSDRYFMKKNLFQILQSNKNNKPKKYARKRLPKRTIKCTSSLQNQQKKAKPNNYKSSNSNSVQPNGTNGKTNKMQPIENPKNENKQSKISCHGSNNPSITENSGNSNTWVKNTNDGIMYKEIFSDVEGLWDPMDEFQTITNDEINSNWNNLSLSSLYENTKEKGEEYLPQTQGKQLKKELAWERELVKTKKQVSRKEQQPCEFNSNPQKSQTPIRSPIRADFTMGHNSCPSPDLNPNISQQKNPNMDFHSSLITEPSSWVKQEKSYDITDLFQDWDYSNSQFLDEQFWLIYNN</sequence>
<feature type="region of interest" description="Disordered" evidence="1">
    <location>
        <begin position="362"/>
        <end position="385"/>
    </location>
</feature>
<evidence type="ECO:0000256" key="1">
    <source>
        <dbReference type="SAM" id="MobiDB-lite"/>
    </source>
</evidence>